<dbReference type="Proteomes" id="UP001596620">
    <property type="component" value="Unassembled WGS sequence"/>
</dbReference>
<gene>
    <name evidence="4" type="ORF">ACFQU8_09330</name>
</gene>
<dbReference type="RefSeq" id="WP_382359074.1">
    <property type="nucleotide sequence ID" value="NZ_JBHTGR010000024.1"/>
</dbReference>
<dbReference type="InterPro" id="IPR032693">
    <property type="entry name" value="YtkA-like_dom"/>
</dbReference>
<evidence type="ECO:0000259" key="3">
    <source>
        <dbReference type="Pfam" id="PF13115"/>
    </source>
</evidence>
<evidence type="ECO:0000313" key="4">
    <source>
        <dbReference type="EMBL" id="MFC7747433.1"/>
    </source>
</evidence>
<dbReference type="PROSITE" id="PS51257">
    <property type="entry name" value="PROKAR_LIPOPROTEIN"/>
    <property type="match status" value="1"/>
</dbReference>
<accession>A0ABW2UZJ2</accession>
<evidence type="ECO:0000256" key="2">
    <source>
        <dbReference type="SAM" id="SignalP"/>
    </source>
</evidence>
<protein>
    <submittedName>
        <fullName evidence="4">FixH family protein</fullName>
    </submittedName>
</protein>
<keyword evidence="2" id="KW-0732">Signal</keyword>
<dbReference type="Pfam" id="PF13115">
    <property type="entry name" value="YtkA"/>
    <property type="match status" value="1"/>
</dbReference>
<comment type="caution">
    <text evidence="4">The sequence shown here is derived from an EMBL/GenBank/DDBJ whole genome shotgun (WGS) entry which is preliminary data.</text>
</comment>
<name>A0ABW2UZJ2_9BACI</name>
<feature type="domain" description="YtkA-like" evidence="3">
    <location>
        <begin position="35"/>
        <end position="115"/>
    </location>
</feature>
<feature type="chain" id="PRO_5046046852" evidence="2">
    <location>
        <begin position="21"/>
        <end position="158"/>
    </location>
</feature>
<sequence length="158" mass="17818">MNNKLSLVLLLIPLALLASCGDDDDNESVDMDDVKMLKVDFEPPKTVDVDKTFELKANVTYGDSKVTDAEEMRFEYWKKGDKDNSTFVKGDNNEDGTYTTDVSFDDDGVYEVYAHTSARDLHTMPKRYIAVGDATEEDVDKAKEDKKHENEDGSDNDE</sequence>
<keyword evidence="5" id="KW-1185">Reference proteome</keyword>
<organism evidence="4 5">
    <name type="scientific">Lentibacillus kimchii</name>
    <dbReference type="NCBI Taxonomy" id="1542911"/>
    <lineage>
        <taxon>Bacteria</taxon>
        <taxon>Bacillati</taxon>
        <taxon>Bacillota</taxon>
        <taxon>Bacilli</taxon>
        <taxon>Bacillales</taxon>
        <taxon>Bacillaceae</taxon>
        <taxon>Lentibacillus</taxon>
    </lineage>
</organism>
<feature type="region of interest" description="Disordered" evidence="1">
    <location>
        <begin position="135"/>
        <end position="158"/>
    </location>
</feature>
<evidence type="ECO:0000313" key="5">
    <source>
        <dbReference type="Proteomes" id="UP001596620"/>
    </source>
</evidence>
<reference evidence="5" key="1">
    <citation type="journal article" date="2019" name="Int. J. Syst. Evol. Microbiol.">
        <title>The Global Catalogue of Microorganisms (GCM) 10K type strain sequencing project: providing services to taxonomists for standard genome sequencing and annotation.</title>
        <authorList>
            <consortium name="The Broad Institute Genomics Platform"/>
            <consortium name="The Broad Institute Genome Sequencing Center for Infectious Disease"/>
            <person name="Wu L."/>
            <person name="Ma J."/>
        </authorList>
    </citation>
    <scope>NUCLEOTIDE SEQUENCE [LARGE SCALE GENOMIC DNA]</scope>
    <source>
        <strain evidence="5">JCM 30234</strain>
    </source>
</reference>
<evidence type="ECO:0000256" key="1">
    <source>
        <dbReference type="SAM" id="MobiDB-lite"/>
    </source>
</evidence>
<feature type="compositionally biased region" description="Basic and acidic residues" evidence="1">
    <location>
        <begin position="140"/>
        <end position="151"/>
    </location>
</feature>
<dbReference type="EMBL" id="JBHTGR010000024">
    <property type="protein sequence ID" value="MFC7747433.1"/>
    <property type="molecule type" value="Genomic_DNA"/>
</dbReference>
<proteinExistence type="predicted"/>
<feature type="signal peptide" evidence="2">
    <location>
        <begin position="1"/>
        <end position="20"/>
    </location>
</feature>